<dbReference type="Pfam" id="PF07156">
    <property type="entry name" value="Prenylcys_lyase"/>
    <property type="match status" value="1"/>
</dbReference>
<dbReference type="GO" id="GO:0030327">
    <property type="term" value="P:prenylated protein catabolic process"/>
    <property type="evidence" value="ECO:0007669"/>
    <property type="project" value="TreeGrafter"/>
</dbReference>
<evidence type="ECO:0000256" key="13">
    <source>
        <dbReference type="ARBA" id="ARBA00047616"/>
    </source>
</evidence>
<dbReference type="RefSeq" id="XP_004634210.2">
    <property type="nucleotide sequence ID" value="XM_004634153.2"/>
</dbReference>
<evidence type="ECO:0000256" key="16">
    <source>
        <dbReference type="PIRNR" id="PIRNR036292"/>
    </source>
</evidence>
<evidence type="ECO:0000256" key="4">
    <source>
        <dbReference type="ARBA" id="ARBA00022630"/>
    </source>
</evidence>
<comment type="catalytic activity">
    <reaction evidence="14">
        <text>an S-polyprenyl-L-cysteine + O2 + H2O = a polyprenal + L-cysteine + H2O2</text>
        <dbReference type="Rhea" id="RHEA:53892"/>
        <dbReference type="Rhea" id="RHEA-COMP:13675"/>
        <dbReference type="Rhea" id="RHEA-COMP:13676"/>
        <dbReference type="ChEBI" id="CHEBI:15377"/>
        <dbReference type="ChEBI" id="CHEBI:15379"/>
        <dbReference type="ChEBI" id="CHEBI:16240"/>
        <dbReference type="ChEBI" id="CHEBI:35235"/>
        <dbReference type="ChEBI" id="CHEBI:137934"/>
        <dbReference type="ChEBI" id="CHEBI:137935"/>
        <dbReference type="EC" id="1.8.3.5"/>
    </reaction>
    <physiologicalReaction direction="left-to-right" evidence="14">
        <dbReference type="Rhea" id="RHEA:53893"/>
    </physiologicalReaction>
</comment>
<evidence type="ECO:0000256" key="8">
    <source>
        <dbReference type="ARBA" id="ARBA00023180"/>
    </source>
</evidence>
<dbReference type="GO" id="GO:0030328">
    <property type="term" value="P:prenylcysteine catabolic process"/>
    <property type="evidence" value="ECO:0007669"/>
    <property type="project" value="UniProtKB-UniRule"/>
</dbReference>
<evidence type="ECO:0000256" key="3">
    <source>
        <dbReference type="ARBA" id="ARBA00009967"/>
    </source>
</evidence>
<comment type="subcellular location">
    <subcellularLocation>
        <location evidence="2">Lysosome</location>
    </subcellularLocation>
</comment>
<accession>A0A6P3EY06</accession>
<gene>
    <name evidence="20" type="primary">Pcyox1</name>
</gene>
<keyword evidence="8" id="KW-0325">Glycoprotein</keyword>
<feature type="domain" description="Prenylcysteine lyase" evidence="18">
    <location>
        <begin position="201"/>
        <end position="567"/>
    </location>
</feature>
<proteinExistence type="inferred from homology"/>
<evidence type="ECO:0000256" key="17">
    <source>
        <dbReference type="SAM" id="MobiDB-lite"/>
    </source>
</evidence>
<dbReference type="Pfam" id="PF13450">
    <property type="entry name" value="NAD_binding_8"/>
    <property type="match status" value="1"/>
</dbReference>
<protein>
    <recommendedName>
        <fullName evidence="11">Prenylcysteine oxidase 1</fullName>
        <ecNumber evidence="10">1.8.3.5</ecNumber>
    </recommendedName>
</protein>
<keyword evidence="19" id="KW-1185">Reference proteome</keyword>
<dbReference type="PANTHER" id="PTHR15944:SF3">
    <property type="entry name" value="PRENYLCYSTEINE OXIDASE 1"/>
    <property type="match status" value="1"/>
</dbReference>
<dbReference type="GeneID" id="101589950"/>
<evidence type="ECO:0000256" key="11">
    <source>
        <dbReference type="ARBA" id="ARBA00040608"/>
    </source>
</evidence>
<keyword evidence="4 16" id="KW-0285">Flavoprotein</keyword>
<dbReference type="AlphaFoldDB" id="A0A6P3EY06"/>
<keyword evidence="6 16" id="KW-0274">FAD</keyword>
<dbReference type="FunFam" id="3.50.50.60:FF:000081">
    <property type="entry name" value="prenylcysteine oxidase 1"/>
    <property type="match status" value="1"/>
</dbReference>
<evidence type="ECO:0000256" key="5">
    <source>
        <dbReference type="ARBA" id="ARBA00022729"/>
    </source>
</evidence>
<feature type="region of interest" description="Disordered" evidence="17">
    <location>
        <begin position="1"/>
        <end position="40"/>
    </location>
</feature>
<reference evidence="20" key="1">
    <citation type="submission" date="2025-08" db="UniProtKB">
        <authorList>
            <consortium name="RefSeq"/>
        </authorList>
    </citation>
    <scope>IDENTIFICATION</scope>
</reference>
<dbReference type="SUPFAM" id="SSF51905">
    <property type="entry name" value="FAD/NAD(P)-binding domain"/>
    <property type="match status" value="1"/>
</dbReference>
<feature type="compositionally biased region" description="Gly residues" evidence="17">
    <location>
        <begin position="20"/>
        <end position="40"/>
    </location>
</feature>
<evidence type="ECO:0000256" key="2">
    <source>
        <dbReference type="ARBA" id="ARBA00004371"/>
    </source>
</evidence>
<keyword evidence="5" id="KW-0732">Signal</keyword>
<dbReference type="InterPro" id="IPR036188">
    <property type="entry name" value="FAD/NAD-bd_sf"/>
</dbReference>
<evidence type="ECO:0000256" key="9">
    <source>
        <dbReference type="ARBA" id="ARBA00023228"/>
    </source>
</evidence>
<evidence type="ECO:0000256" key="1">
    <source>
        <dbReference type="ARBA" id="ARBA00001974"/>
    </source>
</evidence>
<dbReference type="PIRSF" id="PIRSF036292">
    <property type="entry name" value="Prenylcysteine_oxidase"/>
    <property type="match status" value="1"/>
</dbReference>
<dbReference type="Gene3D" id="3.50.50.60">
    <property type="entry name" value="FAD/NAD(P)-binding domain"/>
    <property type="match status" value="1"/>
</dbReference>
<comment type="cofactor">
    <cofactor evidence="1 16">
        <name>FAD</name>
        <dbReference type="ChEBI" id="CHEBI:57692"/>
    </cofactor>
</comment>
<dbReference type="OrthoDB" id="437369at2759"/>
<name>A0A6P3EY06_OCTDE</name>
<dbReference type="GO" id="GO:0005764">
    <property type="term" value="C:lysosome"/>
    <property type="evidence" value="ECO:0007669"/>
    <property type="project" value="UniProtKB-SubCell"/>
</dbReference>
<comment type="function">
    <text evidence="12">Prenylcysteine oxidase that cleaves the thioether bond of prenyl-L-cysteines, such as farnesylcysteine and geranylgeranylcysteine. Only active against free prenylcysteines and not prenylcysteine residues within prenylated proteins or peptides. Involved in the final step in the degradation of prenylated proteins, by degrading prenylcysteines after the protein has been degraded.</text>
</comment>
<evidence type="ECO:0000313" key="19">
    <source>
        <dbReference type="Proteomes" id="UP000515203"/>
    </source>
</evidence>
<evidence type="ECO:0000256" key="14">
    <source>
        <dbReference type="ARBA" id="ARBA00048495"/>
    </source>
</evidence>
<dbReference type="FunCoup" id="A0A6P3EY06">
    <property type="interactions" value="1427"/>
</dbReference>
<comment type="catalytic activity">
    <reaction evidence="13">
        <text>S-(2E,6E)-farnesyl-L-cysteine + O2 + H2O = (2E,6E)-farnesal + L-cysteine + H2O2</text>
        <dbReference type="Rhea" id="RHEA:30231"/>
        <dbReference type="ChEBI" id="CHEBI:15377"/>
        <dbReference type="ChEBI" id="CHEBI:15379"/>
        <dbReference type="ChEBI" id="CHEBI:15894"/>
        <dbReference type="ChEBI" id="CHEBI:16240"/>
        <dbReference type="ChEBI" id="CHEBI:35235"/>
        <dbReference type="ChEBI" id="CHEBI:62141"/>
        <dbReference type="EC" id="1.8.3.5"/>
    </reaction>
    <physiologicalReaction direction="left-to-right" evidence="13">
        <dbReference type="Rhea" id="RHEA:30232"/>
    </physiologicalReaction>
</comment>
<keyword evidence="9" id="KW-0458">Lysosome</keyword>
<evidence type="ECO:0000313" key="20">
    <source>
        <dbReference type="RefSeq" id="XP_004634210.2"/>
    </source>
</evidence>
<dbReference type="Proteomes" id="UP000515203">
    <property type="component" value="Unplaced"/>
</dbReference>
<evidence type="ECO:0000256" key="6">
    <source>
        <dbReference type="ARBA" id="ARBA00022827"/>
    </source>
</evidence>
<evidence type="ECO:0000256" key="7">
    <source>
        <dbReference type="ARBA" id="ARBA00023002"/>
    </source>
</evidence>
<dbReference type="CTD" id="51449"/>
<keyword evidence="7 16" id="KW-0560">Oxidoreductase</keyword>
<evidence type="ECO:0000259" key="18">
    <source>
        <dbReference type="Pfam" id="PF07156"/>
    </source>
</evidence>
<sequence>MEGGLRADGCARDPRPRGGAAEGGRSGGGALEGGAGGQGRGGRCGAGAWAGRARAAAPRLGTAGSGEASAALGEAMARSELESGLLALGLLLCSWGCLAGAELRAPPDKIAIIGAGIGGTSSAYYLRQKFGKDVKIDLFERQEVGGRLATLKIEGQDYEAGGSVIHPLNLHMKRFVKDLGLSTVPASGGLVGVYNGETMVFEESSWFIINMIKLVWHYGFQTLRMHMWVEDVLDKFMRIYRYQSHDYAFSSVEKLLHAVGGDDFLRLLNHTLRETLQKAGFSEKFLKEMISPVMKVNYGQSTDLSAFVGAVSMTGADSGLWAVEGGNKVVCSGLLKASKGNLISGSVMSIEEKTRTKLTGNPTKMYEVVYQTGSETLSDFYDIVLVATPLNQKMSNITFLNFDPPIEEFDQFYQQIVTTLIKGELNSTVFSSRAPDQFGLSTVLVTDSSGLFINSIGIVSPVKEEENRRSSTDGKHVWKIFSPDVLSKQQIMKYFLSYDYAVKKTWRAYPFYKPPQKCPSIILHDRLYYVNGIEFAASAMEMSAIAGYNAALLAYHRWNGHADMIDQDGLYEKLKTEL</sequence>
<comment type="similarity">
    <text evidence="3 16">Belongs to the prenylcysteine oxidase family.</text>
</comment>
<dbReference type="InterPro" id="IPR010795">
    <property type="entry name" value="Prenylcys_lyase"/>
</dbReference>
<dbReference type="InParanoid" id="A0A6P3EY06"/>
<comment type="catalytic activity">
    <reaction evidence="15">
        <text>[(2E,6E,10E)-geranylgeranyl]-L-cysteine + O2 + H2O = (2E,6E,10E)-geranylgeranial + L-cysteine + H2O2</text>
        <dbReference type="Rhea" id="RHEA:70407"/>
        <dbReference type="ChEBI" id="CHEBI:15377"/>
        <dbReference type="ChEBI" id="CHEBI:15379"/>
        <dbReference type="ChEBI" id="CHEBI:16240"/>
        <dbReference type="ChEBI" id="CHEBI:35235"/>
        <dbReference type="ChEBI" id="CHEBI:189549"/>
        <dbReference type="ChEBI" id="CHEBI:189554"/>
        <dbReference type="EC" id="1.8.3.5"/>
    </reaction>
    <physiologicalReaction direction="left-to-right" evidence="15">
        <dbReference type="Rhea" id="RHEA:70408"/>
    </physiologicalReaction>
</comment>
<dbReference type="InterPro" id="IPR017046">
    <property type="entry name" value="Prenylcysteine_Oxase1"/>
</dbReference>
<dbReference type="EC" id="1.8.3.5" evidence="10"/>
<organism evidence="19 20">
    <name type="scientific">Octodon degus</name>
    <name type="common">Degu</name>
    <name type="synonym">Sciurus degus</name>
    <dbReference type="NCBI Taxonomy" id="10160"/>
    <lineage>
        <taxon>Eukaryota</taxon>
        <taxon>Metazoa</taxon>
        <taxon>Chordata</taxon>
        <taxon>Craniata</taxon>
        <taxon>Vertebrata</taxon>
        <taxon>Euteleostomi</taxon>
        <taxon>Mammalia</taxon>
        <taxon>Eutheria</taxon>
        <taxon>Euarchontoglires</taxon>
        <taxon>Glires</taxon>
        <taxon>Rodentia</taxon>
        <taxon>Hystricomorpha</taxon>
        <taxon>Octodontidae</taxon>
        <taxon>Octodon</taxon>
    </lineage>
</organism>
<evidence type="ECO:0000256" key="10">
    <source>
        <dbReference type="ARBA" id="ARBA00039077"/>
    </source>
</evidence>
<evidence type="ECO:0000256" key="12">
    <source>
        <dbReference type="ARBA" id="ARBA00045287"/>
    </source>
</evidence>
<evidence type="ECO:0000256" key="15">
    <source>
        <dbReference type="ARBA" id="ARBA00049343"/>
    </source>
</evidence>
<dbReference type="PANTHER" id="PTHR15944">
    <property type="entry name" value="FARNESYLCYSTEINE LYASE"/>
    <property type="match status" value="1"/>
</dbReference>
<dbReference type="GO" id="GO:0001735">
    <property type="term" value="F:prenylcysteine oxidase activity"/>
    <property type="evidence" value="ECO:0007669"/>
    <property type="project" value="UniProtKB-UniRule"/>
</dbReference>